<evidence type="ECO:0000256" key="1">
    <source>
        <dbReference type="ARBA" id="ARBA00022603"/>
    </source>
</evidence>
<gene>
    <name evidence="3" type="ORF">Asulf_02105</name>
</gene>
<evidence type="ECO:0000313" key="3">
    <source>
        <dbReference type="EMBL" id="AGK62063.1"/>
    </source>
</evidence>
<keyword evidence="4" id="KW-1185">Reference proteome</keyword>
<accession>N0BGE8</accession>
<dbReference type="GO" id="GO:0032259">
    <property type="term" value="P:methylation"/>
    <property type="evidence" value="ECO:0007669"/>
    <property type="project" value="UniProtKB-KW"/>
</dbReference>
<organism evidence="3 4">
    <name type="scientific">Archaeoglobus sulfaticallidus PM70-1</name>
    <dbReference type="NCBI Taxonomy" id="387631"/>
    <lineage>
        <taxon>Archaea</taxon>
        <taxon>Methanobacteriati</taxon>
        <taxon>Methanobacteriota</taxon>
        <taxon>Archaeoglobi</taxon>
        <taxon>Archaeoglobales</taxon>
        <taxon>Archaeoglobaceae</taxon>
        <taxon>Archaeoglobus</taxon>
    </lineage>
</organism>
<protein>
    <submittedName>
        <fullName evidence="3">Uncharacterized protein</fullName>
    </submittedName>
</protein>
<dbReference type="AlphaFoldDB" id="N0BGE8"/>
<sequence length="334" mass="38373">MAKFEEIAEIIKKEGSIPFSRYMELSMSREFAFELKFSSEFMDYLAKTIANCLNEMVEICGGSIYDFGMTSSRLLKRLTKLVNAEYYLVESAFNKPDKIPPGVRVCKFDEVESCEGVILISRILSALPSHILLSNKQVFVDFKNGRFEEKIEDIDKSLFDEFSDVLEKIDPSKKVYLSIEALKLIQQLCKKLSTGFMVITDYMSEELCDAITCYDETVHTHDPYASPGKMRMRIPLNIPIVANVARKMGLEVFGLTNYMHIMKSTLGLVEEFSDEIKKLTSVYKDPKLGSVKVMILKKNIDVKELNCLKWIPNFGYWKKYNYPHPEELEVLPEG</sequence>
<dbReference type="OrthoDB" id="375956at2157"/>
<keyword evidence="1" id="KW-0489">Methyltransferase</keyword>
<dbReference type="GO" id="GO:0008168">
    <property type="term" value="F:methyltransferase activity"/>
    <property type="evidence" value="ECO:0007669"/>
    <property type="project" value="UniProtKB-KW"/>
</dbReference>
<dbReference type="GeneID" id="15393739"/>
<dbReference type="KEGG" id="ast:Asulf_02105"/>
<dbReference type="Gene3D" id="3.40.50.12710">
    <property type="match status" value="1"/>
</dbReference>
<reference evidence="3 4" key="1">
    <citation type="journal article" date="2013" name="Genome Announc.">
        <title>Complete Genome Sequence of the Thermophilic and Facultatively Chemolithoautotrophic Sulfate Reducer Archaeoglobus sulfaticallidus Strain PM70-1T.</title>
        <authorList>
            <person name="Stokke R."/>
            <person name="Hocking W.P."/>
            <person name="Steinsbu B.O."/>
            <person name="Steen I.H."/>
        </authorList>
    </citation>
    <scope>NUCLEOTIDE SEQUENCE [LARGE SCALE GENOMIC DNA]</scope>
    <source>
        <strain evidence="3">PM70-1</strain>
    </source>
</reference>
<evidence type="ECO:0000313" key="4">
    <source>
        <dbReference type="Proteomes" id="UP000013307"/>
    </source>
</evidence>
<dbReference type="InterPro" id="IPR029063">
    <property type="entry name" value="SAM-dependent_MTases_sf"/>
</dbReference>
<dbReference type="InterPro" id="IPR003788">
    <property type="entry name" value="NDUFAF7"/>
</dbReference>
<dbReference type="Pfam" id="PF02636">
    <property type="entry name" value="Methyltransf_28"/>
    <property type="match status" value="1"/>
</dbReference>
<keyword evidence="2" id="KW-0808">Transferase</keyword>
<dbReference type="Proteomes" id="UP000013307">
    <property type="component" value="Chromosome"/>
</dbReference>
<name>N0BGE8_9EURY</name>
<evidence type="ECO:0000256" key="2">
    <source>
        <dbReference type="ARBA" id="ARBA00022679"/>
    </source>
</evidence>
<dbReference type="SUPFAM" id="SSF53335">
    <property type="entry name" value="S-adenosyl-L-methionine-dependent methyltransferases"/>
    <property type="match status" value="1"/>
</dbReference>
<dbReference type="EMBL" id="CP005290">
    <property type="protein sequence ID" value="AGK62063.1"/>
    <property type="molecule type" value="Genomic_DNA"/>
</dbReference>
<dbReference type="RefSeq" id="WP_015591659.1">
    <property type="nucleotide sequence ID" value="NC_021169.1"/>
</dbReference>
<proteinExistence type="predicted"/>
<dbReference type="HOGENOM" id="CLU_830547_0_0_2"/>
<dbReference type="InterPro" id="IPR038375">
    <property type="entry name" value="NDUFAF7_sf"/>
</dbReference>